<dbReference type="AlphaFoldDB" id="A0A0F9CVZ8"/>
<gene>
    <name evidence="1" type="ORF">LCGC14_2275210</name>
</gene>
<name>A0A0F9CVZ8_9ZZZZ</name>
<comment type="caution">
    <text evidence="1">The sequence shown here is derived from an EMBL/GenBank/DDBJ whole genome shotgun (WGS) entry which is preliminary data.</text>
</comment>
<sequence length="69" mass="7957">MSSHIFFLINNIKQEPELIKDLDRLKLTELGLGLLDEAGNCPLCNAVWDKGELEDKFKQRIELSKQTKK</sequence>
<organism evidence="1">
    <name type="scientific">marine sediment metagenome</name>
    <dbReference type="NCBI Taxonomy" id="412755"/>
    <lineage>
        <taxon>unclassified sequences</taxon>
        <taxon>metagenomes</taxon>
        <taxon>ecological metagenomes</taxon>
    </lineage>
</organism>
<feature type="non-terminal residue" evidence="1">
    <location>
        <position position="69"/>
    </location>
</feature>
<proteinExistence type="predicted"/>
<reference evidence="1" key="1">
    <citation type="journal article" date="2015" name="Nature">
        <title>Complex archaea that bridge the gap between prokaryotes and eukaryotes.</title>
        <authorList>
            <person name="Spang A."/>
            <person name="Saw J.H."/>
            <person name="Jorgensen S.L."/>
            <person name="Zaremba-Niedzwiedzka K."/>
            <person name="Martijn J."/>
            <person name="Lind A.E."/>
            <person name="van Eijk R."/>
            <person name="Schleper C."/>
            <person name="Guy L."/>
            <person name="Ettema T.J."/>
        </authorList>
    </citation>
    <scope>NUCLEOTIDE SEQUENCE</scope>
</reference>
<accession>A0A0F9CVZ8</accession>
<protein>
    <submittedName>
        <fullName evidence="1">Uncharacterized protein</fullName>
    </submittedName>
</protein>
<evidence type="ECO:0000313" key="1">
    <source>
        <dbReference type="EMBL" id="KKL53464.1"/>
    </source>
</evidence>
<dbReference type="EMBL" id="LAZR01031537">
    <property type="protein sequence ID" value="KKL53464.1"/>
    <property type="molecule type" value="Genomic_DNA"/>
</dbReference>